<evidence type="ECO:0000313" key="2">
    <source>
        <dbReference type="Proteomes" id="UP000823632"/>
    </source>
</evidence>
<gene>
    <name evidence="1" type="ORF">IAC76_04070</name>
</gene>
<name>A0A9D9DND0_9BACT</name>
<proteinExistence type="predicted"/>
<protein>
    <recommendedName>
        <fullName evidence="3">Phosphoribosylglycinamide formyltransferase</fullName>
    </recommendedName>
</protein>
<dbReference type="Proteomes" id="UP000823632">
    <property type="component" value="Unassembled WGS sequence"/>
</dbReference>
<sequence>MIINDFDDFQLVKFLLNREYVLQKTLNEKLNEKLGKNTKASAFSCKLKRQHLTFKELKLICDILGYDLIVQKRKNL</sequence>
<reference evidence="1" key="1">
    <citation type="submission" date="2020-10" db="EMBL/GenBank/DDBJ databases">
        <authorList>
            <person name="Gilroy R."/>
        </authorList>
    </citation>
    <scope>NUCLEOTIDE SEQUENCE</scope>
    <source>
        <strain evidence="1">10192</strain>
    </source>
</reference>
<dbReference type="AlphaFoldDB" id="A0A9D9DND0"/>
<comment type="caution">
    <text evidence="1">The sequence shown here is derived from an EMBL/GenBank/DDBJ whole genome shotgun (WGS) entry which is preliminary data.</text>
</comment>
<accession>A0A9D9DND0</accession>
<reference evidence="1" key="2">
    <citation type="journal article" date="2021" name="PeerJ">
        <title>Extensive microbial diversity within the chicken gut microbiome revealed by metagenomics and culture.</title>
        <authorList>
            <person name="Gilroy R."/>
            <person name="Ravi A."/>
            <person name="Getino M."/>
            <person name="Pursley I."/>
            <person name="Horton D.L."/>
            <person name="Alikhan N.F."/>
            <person name="Baker D."/>
            <person name="Gharbi K."/>
            <person name="Hall N."/>
            <person name="Watson M."/>
            <person name="Adriaenssens E.M."/>
            <person name="Foster-Nyarko E."/>
            <person name="Jarju S."/>
            <person name="Secka A."/>
            <person name="Antonio M."/>
            <person name="Oren A."/>
            <person name="Chaudhuri R.R."/>
            <person name="La Ragione R."/>
            <person name="Hildebrand F."/>
            <person name="Pallen M.J."/>
        </authorList>
    </citation>
    <scope>NUCLEOTIDE SEQUENCE</scope>
    <source>
        <strain evidence="1">10192</strain>
    </source>
</reference>
<organism evidence="1 2">
    <name type="scientific">Candidatus Scatousia excrementipullorum</name>
    <dbReference type="NCBI Taxonomy" id="2840936"/>
    <lineage>
        <taxon>Bacteria</taxon>
        <taxon>Candidatus Scatousia</taxon>
    </lineage>
</organism>
<evidence type="ECO:0008006" key="3">
    <source>
        <dbReference type="Google" id="ProtNLM"/>
    </source>
</evidence>
<evidence type="ECO:0000313" key="1">
    <source>
        <dbReference type="EMBL" id="MBO8430541.1"/>
    </source>
</evidence>
<dbReference type="EMBL" id="JADIND010000088">
    <property type="protein sequence ID" value="MBO8430541.1"/>
    <property type="molecule type" value="Genomic_DNA"/>
</dbReference>